<dbReference type="AlphaFoldDB" id="A0A0A9ABS9"/>
<dbReference type="EMBL" id="GBRH01250492">
    <property type="protein sequence ID" value="JAD47403.1"/>
    <property type="molecule type" value="Transcribed_RNA"/>
</dbReference>
<evidence type="ECO:0000313" key="1">
    <source>
        <dbReference type="EMBL" id="JAD47403.1"/>
    </source>
</evidence>
<name>A0A0A9ABS9_ARUDO</name>
<reference evidence="1" key="1">
    <citation type="submission" date="2014-09" db="EMBL/GenBank/DDBJ databases">
        <authorList>
            <person name="Magalhaes I.L.F."/>
            <person name="Oliveira U."/>
            <person name="Santos F.R."/>
            <person name="Vidigal T.H.D.A."/>
            <person name="Brescovit A.D."/>
            <person name="Santos A.J."/>
        </authorList>
    </citation>
    <scope>NUCLEOTIDE SEQUENCE</scope>
    <source>
        <tissue evidence="1">Shoot tissue taken approximately 20 cm above the soil surface</tissue>
    </source>
</reference>
<organism evidence="1">
    <name type="scientific">Arundo donax</name>
    <name type="common">Giant reed</name>
    <name type="synonym">Donax arundinaceus</name>
    <dbReference type="NCBI Taxonomy" id="35708"/>
    <lineage>
        <taxon>Eukaryota</taxon>
        <taxon>Viridiplantae</taxon>
        <taxon>Streptophyta</taxon>
        <taxon>Embryophyta</taxon>
        <taxon>Tracheophyta</taxon>
        <taxon>Spermatophyta</taxon>
        <taxon>Magnoliopsida</taxon>
        <taxon>Liliopsida</taxon>
        <taxon>Poales</taxon>
        <taxon>Poaceae</taxon>
        <taxon>PACMAD clade</taxon>
        <taxon>Arundinoideae</taxon>
        <taxon>Arundineae</taxon>
        <taxon>Arundo</taxon>
    </lineage>
</organism>
<protein>
    <submittedName>
        <fullName evidence="1">Uncharacterized protein</fullName>
    </submittedName>
</protein>
<proteinExistence type="predicted"/>
<sequence>MLYGAVAAISTVGSPGANATQAFASLVLWAPAAGRFPLHGPHWPASPWLKPSSTTFSLRGTSITLQRGS</sequence>
<accession>A0A0A9ABS9</accession>
<reference evidence="1" key="2">
    <citation type="journal article" date="2015" name="Data Brief">
        <title>Shoot transcriptome of the giant reed, Arundo donax.</title>
        <authorList>
            <person name="Barrero R.A."/>
            <person name="Guerrero F.D."/>
            <person name="Moolhuijzen P."/>
            <person name="Goolsby J.A."/>
            <person name="Tidwell J."/>
            <person name="Bellgard S.E."/>
            <person name="Bellgard M.I."/>
        </authorList>
    </citation>
    <scope>NUCLEOTIDE SEQUENCE</scope>
    <source>
        <tissue evidence="1">Shoot tissue taken approximately 20 cm above the soil surface</tissue>
    </source>
</reference>